<proteinExistence type="predicted"/>
<organism evidence="2 3">
    <name type="scientific">Paenarthrobacter ilicis</name>
    <dbReference type="NCBI Taxonomy" id="43665"/>
    <lineage>
        <taxon>Bacteria</taxon>
        <taxon>Bacillati</taxon>
        <taxon>Actinomycetota</taxon>
        <taxon>Actinomycetes</taxon>
        <taxon>Micrococcales</taxon>
        <taxon>Micrococcaceae</taxon>
        <taxon>Paenarthrobacter</taxon>
    </lineage>
</organism>
<feature type="domain" description="DUF6984" evidence="1">
    <location>
        <begin position="4"/>
        <end position="104"/>
    </location>
</feature>
<comment type="caution">
    <text evidence="2">The sequence shown here is derived from an EMBL/GenBank/DDBJ whole genome shotgun (WGS) entry which is preliminary data.</text>
</comment>
<gene>
    <name evidence="2" type="ORF">FHR86_003826</name>
</gene>
<evidence type="ECO:0000313" key="3">
    <source>
        <dbReference type="Proteomes" id="UP000802392"/>
    </source>
</evidence>
<protein>
    <recommendedName>
        <fullName evidence="1">DUF6984 domain-containing protein</fullName>
    </recommendedName>
</protein>
<evidence type="ECO:0000313" key="2">
    <source>
        <dbReference type="EMBL" id="NIJ03467.1"/>
    </source>
</evidence>
<dbReference type="RefSeq" id="WP_167269691.1">
    <property type="nucleotide sequence ID" value="NZ_JAAOZD010000013.1"/>
</dbReference>
<dbReference type="Proteomes" id="UP000802392">
    <property type="component" value="Unassembled WGS sequence"/>
</dbReference>
<reference evidence="2 3" key="1">
    <citation type="submission" date="2020-03" db="EMBL/GenBank/DDBJ databases">
        <title>Genomic Encyclopedia of Type Strains, Phase III (KMG-III): the genomes of soil and plant-associated and newly described type strains.</title>
        <authorList>
            <person name="Whitman W."/>
        </authorList>
    </citation>
    <scope>NUCLEOTIDE SEQUENCE [LARGE SCALE GENOMIC DNA]</scope>
    <source>
        <strain evidence="2 3">CECT 4207</strain>
    </source>
</reference>
<dbReference type="Pfam" id="PF22480">
    <property type="entry name" value="DUF6984"/>
    <property type="match status" value="1"/>
</dbReference>
<sequence>MAFRSLLPGEVLIMRTLLDRANSPEWRAMDLECLRVSDMDDGGMGSVLFESTKPDRSYGRTLSEGWFNDEDGFPVLVAINLDMENEIFELDTWKVDFSPRRRMPESAVEIVFDPAELQQSRYPGPEHISVRQYDS</sequence>
<name>A0ABX0TS14_9MICC</name>
<evidence type="ECO:0000259" key="1">
    <source>
        <dbReference type="Pfam" id="PF22480"/>
    </source>
</evidence>
<dbReference type="EMBL" id="JAAOZD010000013">
    <property type="protein sequence ID" value="NIJ03467.1"/>
    <property type="molecule type" value="Genomic_DNA"/>
</dbReference>
<keyword evidence="3" id="KW-1185">Reference proteome</keyword>
<accession>A0ABX0TS14</accession>
<dbReference type="InterPro" id="IPR054253">
    <property type="entry name" value="DUF6984"/>
</dbReference>